<evidence type="ECO:0000313" key="3">
    <source>
        <dbReference type="EMBL" id="MFC0263674.1"/>
    </source>
</evidence>
<feature type="chain" id="PRO_5046044406" evidence="1">
    <location>
        <begin position="21"/>
        <end position="195"/>
    </location>
</feature>
<organism evidence="3 4">
    <name type="scientific">Fontibacter flavus</name>
    <dbReference type="NCBI Taxonomy" id="654838"/>
    <lineage>
        <taxon>Bacteria</taxon>
        <taxon>Pseudomonadati</taxon>
        <taxon>Bacteroidota</taxon>
        <taxon>Cytophagia</taxon>
        <taxon>Cytophagales</taxon>
        <taxon>Cyclobacteriaceae</taxon>
        <taxon>Fontibacter</taxon>
    </lineage>
</organism>
<dbReference type="InterPro" id="IPR036249">
    <property type="entry name" value="Thioredoxin-like_sf"/>
</dbReference>
<evidence type="ECO:0000256" key="1">
    <source>
        <dbReference type="SAM" id="SignalP"/>
    </source>
</evidence>
<dbReference type="InterPro" id="IPR047262">
    <property type="entry name" value="PRX-like1"/>
</dbReference>
<dbReference type="PROSITE" id="PS51352">
    <property type="entry name" value="THIOREDOXIN_2"/>
    <property type="match status" value="1"/>
</dbReference>
<dbReference type="InterPro" id="IPR000866">
    <property type="entry name" value="AhpC/TSA"/>
</dbReference>
<reference evidence="3 4" key="1">
    <citation type="submission" date="2024-09" db="EMBL/GenBank/DDBJ databases">
        <authorList>
            <person name="Sun Q."/>
            <person name="Mori K."/>
        </authorList>
    </citation>
    <scope>NUCLEOTIDE SEQUENCE [LARGE SCALE GENOMIC DNA]</scope>
    <source>
        <strain evidence="3 4">CCM 7650</strain>
    </source>
</reference>
<dbReference type="Pfam" id="PF00578">
    <property type="entry name" value="AhpC-TSA"/>
    <property type="match status" value="1"/>
</dbReference>
<name>A0ABV6FUX3_9BACT</name>
<sequence length="195" mass="21401">MKKAFVTLSLFLFVGFQANAQRVENFQLNDVLSGNEFTLNAHSEAKGVVLIFTSLNCPFSKLYEDRIVQLHQTFSSDGFVFALINPHINVDEGEKPEDMKGRAAEKNINFPFLADADQGVAKQLGITKLPEVLVITPSPTGFSVAYRGAIDNNPQVAASANIKYLESALHAIQNRRNPSPSSSRAVGCNLKLLNY</sequence>
<dbReference type="InterPro" id="IPR013766">
    <property type="entry name" value="Thioredoxin_domain"/>
</dbReference>
<comment type="caution">
    <text evidence="3">The sequence shown here is derived from an EMBL/GenBank/DDBJ whole genome shotgun (WGS) entry which is preliminary data.</text>
</comment>
<accession>A0ABV6FUX3</accession>
<dbReference type="Gene3D" id="3.40.30.10">
    <property type="entry name" value="Glutaredoxin"/>
    <property type="match status" value="1"/>
</dbReference>
<dbReference type="RefSeq" id="WP_382388159.1">
    <property type="nucleotide sequence ID" value="NZ_JBHLWI010000037.1"/>
</dbReference>
<evidence type="ECO:0000259" key="2">
    <source>
        <dbReference type="PROSITE" id="PS51352"/>
    </source>
</evidence>
<feature type="signal peptide" evidence="1">
    <location>
        <begin position="1"/>
        <end position="20"/>
    </location>
</feature>
<dbReference type="PANTHER" id="PTHR43640:SF1">
    <property type="entry name" value="THIOREDOXIN-DEPENDENT PEROXIREDOXIN"/>
    <property type="match status" value="1"/>
</dbReference>
<feature type="domain" description="Thioredoxin" evidence="2">
    <location>
        <begin position="17"/>
        <end position="167"/>
    </location>
</feature>
<dbReference type="EMBL" id="JBHLWI010000037">
    <property type="protein sequence ID" value="MFC0263674.1"/>
    <property type="molecule type" value="Genomic_DNA"/>
</dbReference>
<keyword evidence="4" id="KW-1185">Reference proteome</keyword>
<dbReference type="Proteomes" id="UP001589797">
    <property type="component" value="Unassembled WGS sequence"/>
</dbReference>
<gene>
    <name evidence="3" type="ORF">ACFFIP_13360</name>
</gene>
<dbReference type="PANTHER" id="PTHR43640">
    <property type="entry name" value="OS07G0260300 PROTEIN"/>
    <property type="match status" value="1"/>
</dbReference>
<protein>
    <submittedName>
        <fullName evidence="3">Redoxin domain-containing protein</fullName>
    </submittedName>
</protein>
<evidence type="ECO:0000313" key="4">
    <source>
        <dbReference type="Proteomes" id="UP001589797"/>
    </source>
</evidence>
<dbReference type="SUPFAM" id="SSF52833">
    <property type="entry name" value="Thioredoxin-like"/>
    <property type="match status" value="1"/>
</dbReference>
<keyword evidence="1" id="KW-0732">Signal</keyword>
<proteinExistence type="predicted"/>